<evidence type="ECO:0000313" key="2">
    <source>
        <dbReference type="EMBL" id="PZW25261.1"/>
    </source>
</evidence>
<evidence type="ECO:0000256" key="1">
    <source>
        <dbReference type="SAM" id="Phobius"/>
    </source>
</evidence>
<keyword evidence="3" id="KW-1185">Reference proteome</keyword>
<feature type="transmembrane region" description="Helical" evidence="1">
    <location>
        <begin position="104"/>
        <end position="129"/>
    </location>
</feature>
<keyword evidence="1" id="KW-1133">Transmembrane helix</keyword>
<evidence type="ECO:0000313" key="3">
    <source>
        <dbReference type="Proteomes" id="UP000248806"/>
    </source>
</evidence>
<feature type="transmembrane region" description="Helical" evidence="1">
    <location>
        <begin position="50"/>
        <end position="67"/>
    </location>
</feature>
<dbReference type="Proteomes" id="UP000248806">
    <property type="component" value="Unassembled WGS sequence"/>
</dbReference>
<accession>A0A326UB30</accession>
<reference evidence="2 3" key="1">
    <citation type="submission" date="2018-06" db="EMBL/GenBank/DDBJ databases">
        <title>Genomic Encyclopedia of Archaeal and Bacterial Type Strains, Phase II (KMG-II): from individual species to whole genera.</title>
        <authorList>
            <person name="Goeker M."/>
        </authorList>
    </citation>
    <scope>NUCLEOTIDE SEQUENCE [LARGE SCALE GENOMIC DNA]</scope>
    <source>
        <strain evidence="2 3">ATCC BAA-1881</strain>
    </source>
</reference>
<proteinExistence type="predicted"/>
<protein>
    <submittedName>
        <fullName evidence="2">Uncharacterized protein</fullName>
    </submittedName>
</protein>
<keyword evidence="1" id="KW-0812">Transmembrane</keyword>
<feature type="transmembrane region" description="Helical" evidence="1">
    <location>
        <begin position="25"/>
        <end position="44"/>
    </location>
</feature>
<comment type="caution">
    <text evidence="2">The sequence shown here is derived from an EMBL/GenBank/DDBJ whole genome shotgun (WGS) entry which is preliminary data.</text>
</comment>
<feature type="transmembrane region" description="Helical" evidence="1">
    <location>
        <begin position="79"/>
        <end position="98"/>
    </location>
</feature>
<name>A0A326UB30_THEHA</name>
<dbReference type="AlphaFoldDB" id="A0A326UB30"/>
<dbReference type="EMBL" id="QKUF01000019">
    <property type="protein sequence ID" value="PZW25261.1"/>
    <property type="molecule type" value="Genomic_DNA"/>
</dbReference>
<organism evidence="2 3">
    <name type="scientific">Thermosporothrix hazakensis</name>
    <dbReference type="NCBI Taxonomy" id="644383"/>
    <lineage>
        <taxon>Bacteria</taxon>
        <taxon>Bacillati</taxon>
        <taxon>Chloroflexota</taxon>
        <taxon>Ktedonobacteria</taxon>
        <taxon>Ktedonobacterales</taxon>
        <taxon>Thermosporotrichaceae</taxon>
        <taxon>Thermosporothrix</taxon>
    </lineage>
</organism>
<keyword evidence="1" id="KW-0472">Membrane</keyword>
<sequence>MDESDKRMQSSQAKSMEPGAKQKKVRYWGSWVSIVLGILILPAGVRTPRLLLTGMLMIVCGCAYMSRKRQMYRHPGKRSIIEMICLLLALILVCLAIISTNVEALYYTPFTETAPIIVAIWTIIAYLFFLRKYRKVEQNQQNR</sequence>
<gene>
    <name evidence="2" type="ORF">EI42_04313</name>
</gene>